<dbReference type="EMBL" id="FYEH01000011">
    <property type="protein sequence ID" value="SNB74212.1"/>
    <property type="molecule type" value="Genomic_DNA"/>
</dbReference>
<protein>
    <submittedName>
        <fullName evidence="1">Uncharacterized protein</fullName>
    </submittedName>
</protein>
<organism evidence="1 2">
    <name type="scientific">Arboricoccus pini</name>
    <dbReference type="NCBI Taxonomy" id="1963835"/>
    <lineage>
        <taxon>Bacteria</taxon>
        <taxon>Pseudomonadati</taxon>
        <taxon>Pseudomonadota</taxon>
        <taxon>Alphaproteobacteria</taxon>
        <taxon>Geminicoccales</taxon>
        <taxon>Geminicoccaceae</taxon>
        <taxon>Arboricoccus</taxon>
    </lineage>
</organism>
<dbReference type="RefSeq" id="WP_088562296.1">
    <property type="nucleotide sequence ID" value="NZ_FYEH01000011.1"/>
</dbReference>
<sequence length="98" mass="10587">MGALLAHALSEEEQWTEQDQPLLLSVDDLIVDANGEIVIFSGDGIDAVTLTGATVTHTGRVEFHRTAAGDDVAGFQFLTFDNGMTIFHDPQLRVTVTD</sequence>
<reference evidence="1 2" key="1">
    <citation type="submission" date="2017-06" db="EMBL/GenBank/DDBJ databases">
        <authorList>
            <person name="Kim H.J."/>
            <person name="Triplett B.A."/>
        </authorList>
    </citation>
    <scope>NUCLEOTIDE SEQUENCE [LARGE SCALE GENOMIC DNA]</scope>
    <source>
        <strain evidence="1 2">B29T1</strain>
    </source>
</reference>
<accession>A0A212RP48</accession>
<dbReference type="AlphaFoldDB" id="A0A212RP48"/>
<dbReference type="OrthoDB" id="7376385at2"/>
<gene>
    <name evidence="1" type="ORF">SAMN07250955_111104</name>
</gene>
<evidence type="ECO:0000313" key="1">
    <source>
        <dbReference type="EMBL" id="SNB74212.1"/>
    </source>
</evidence>
<name>A0A212RP48_9PROT</name>
<dbReference type="Proteomes" id="UP000197065">
    <property type="component" value="Unassembled WGS sequence"/>
</dbReference>
<evidence type="ECO:0000313" key="2">
    <source>
        <dbReference type="Proteomes" id="UP000197065"/>
    </source>
</evidence>
<proteinExistence type="predicted"/>
<keyword evidence="2" id="KW-1185">Reference proteome</keyword>